<protein>
    <submittedName>
        <fullName evidence="1">SDR family oxidoreductase</fullName>
    </submittedName>
</protein>
<dbReference type="RefSeq" id="WP_079254398.1">
    <property type="nucleotide sequence ID" value="NZ_CP066027.1"/>
</dbReference>
<sequence length="44" mass="4698">MSFKKVGQANEVAELIYFLASPKASFITGELYLIDGGLTAGIPH</sequence>
<evidence type="ECO:0000313" key="2">
    <source>
        <dbReference type="Proteomes" id="UP000333665"/>
    </source>
</evidence>
<dbReference type="InterPro" id="IPR002347">
    <property type="entry name" value="SDR_fam"/>
</dbReference>
<dbReference type="SUPFAM" id="SSF51735">
    <property type="entry name" value="NAD(P)-binding Rossmann-fold domains"/>
    <property type="match status" value="1"/>
</dbReference>
<dbReference type="Pfam" id="PF13561">
    <property type="entry name" value="adh_short_C2"/>
    <property type="match status" value="1"/>
</dbReference>
<comment type="caution">
    <text evidence="1">The sequence shown here is derived from an EMBL/GenBank/DDBJ whole genome shotgun (WGS) entry which is preliminary data.</text>
</comment>
<evidence type="ECO:0000313" key="1">
    <source>
        <dbReference type="EMBL" id="EAL8416207.1"/>
    </source>
</evidence>
<proteinExistence type="predicted"/>
<name>A0A3I3WVG6_CAMCO</name>
<dbReference type="EMBL" id="AACRQU010000003">
    <property type="protein sequence ID" value="EAL8416207.1"/>
    <property type="molecule type" value="Genomic_DNA"/>
</dbReference>
<reference evidence="1 2" key="1">
    <citation type="submission" date="2018-08" db="EMBL/GenBank/DDBJ databases">
        <authorList>
            <consortium name="NARMS: The National Antimicrobial Resistance Monitoring System"/>
        </authorList>
    </citation>
    <scope>NUCLEOTIDE SEQUENCE [LARGE SCALE GENOMIC DNA]</scope>
    <source>
        <strain evidence="1 2">FSIS11812579</strain>
    </source>
</reference>
<dbReference type="Gene3D" id="3.40.50.720">
    <property type="entry name" value="NAD(P)-binding Rossmann-like Domain"/>
    <property type="match status" value="1"/>
</dbReference>
<gene>
    <name evidence="1" type="ORF">DYF97_02090</name>
</gene>
<dbReference type="Proteomes" id="UP000333665">
    <property type="component" value="Unassembled WGS sequence"/>
</dbReference>
<dbReference type="InterPro" id="IPR036291">
    <property type="entry name" value="NAD(P)-bd_dom_sf"/>
</dbReference>
<dbReference type="AlphaFoldDB" id="A0A3I3WVG6"/>
<accession>A0A3I3WVG6</accession>
<organism evidence="1 2">
    <name type="scientific">Campylobacter coli</name>
    <dbReference type="NCBI Taxonomy" id="195"/>
    <lineage>
        <taxon>Bacteria</taxon>
        <taxon>Pseudomonadati</taxon>
        <taxon>Campylobacterota</taxon>
        <taxon>Epsilonproteobacteria</taxon>
        <taxon>Campylobacterales</taxon>
        <taxon>Campylobacteraceae</taxon>
        <taxon>Campylobacter</taxon>
    </lineage>
</organism>